<feature type="domain" description="TIR" evidence="4">
    <location>
        <begin position="21"/>
        <end position="190"/>
    </location>
</feature>
<reference evidence="6" key="1">
    <citation type="submission" date="2025-08" db="UniProtKB">
        <authorList>
            <consortium name="RefSeq"/>
        </authorList>
    </citation>
    <scope>IDENTIFICATION</scope>
</reference>
<keyword evidence="1" id="KW-0433">Leucine-rich repeat</keyword>
<dbReference type="Gene3D" id="3.40.50.10140">
    <property type="entry name" value="Toll/interleukin-1 receptor homology (TIR) domain"/>
    <property type="match status" value="1"/>
</dbReference>
<keyword evidence="2" id="KW-0677">Repeat</keyword>
<dbReference type="InterPro" id="IPR027417">
    <property type="entry name" value="P-loop_NTPase"/>
</dbReference>
<dbReference type="InterPro" id="IPR002182">
    <property type="entry name" value="NB-ARC"/>
</dbReference>
<dbReference type="GO" id="GO:0006952">
    <property type="term" value="P:defense response"/>
    <property type="evidence" value="ECO:0007669"/>
    <property type="project" value="InterPro"/>
</dbReference>
<dbReference type="Pfam" id="PF00931">
    <property type="entry name" value="NB-ARC"/>
    <property type="match status" value="1"/>
</dbReference>
<dbReference type="GO" id="GO:0007165">
    <property type="term" value="P:signal transduction"/>
    <property type="evidence" value="ECO:0007669"/>
    <property type="project" value="InterPro"/>
</dbReference>
<dbReference type="Gene3D" id="1.10.8.430">
    <property type="entry name" value="Helical domain of apoptotic protease-activating factors"/>
    <property type="match status" value="1"/>
</dbReference>
<dbReference type="InterPro" id="IPR032675">
    <property type="entry name" value="LRR_dom_sf"/>
</dbReference>
<dbReference type="SMART" id="SM00255">
    <property type="entry name" value="TIR"/>
    <property type="match status" value="1"/>
</dbReference>
<sequence length="1140" mass="128247">MASTDSESPFSSSSSSSRHRWNYDVFLSFRGKDTRKNFTDHLYTALIQAGIHTFRDDNELPRGEEISPQLLKAIEGSRISIVVFSKNYASSRWCLDELVKIIECKQNIDQVVLPIFYDTEPSDVRKQTGSYAKAFDELEERFKEEMEKVNKWRGALAQAGNLSGFGLNNEANGYEAEFIKRIVSDVACKLGNKTLHVAKHPVGIYSRVQGIISLLKGAKPDVGIVGIHGIAGIGKTTIAKAVFNKLYFGFEGSSFLSDVKEISDKPNGLVELQERLLHDILKPRVWKVSNVYEGMNLIKERLHRKKILVVFDDVDKREQLEALMGERCWFGAGSIIIVVTKNKHLLTEVGVDGMYHAKELDRDQSLELFSLHAFRETRPAKDYEELSGKVVDYCKGLPLALQILGSHLSIRDKAGWEADIAHWRNIPHDDIQGKLRVSFDALNVDTSEIFLDIACYFVGGDKEYVANIVGARYDCHPEVAFRTLIGRSLITIDTWNMLSMHDILRKMGREIIRQRSRNHPGNCSRIVLPKDAYNVLSKEMGTDAVEGLALDVQESFSTKSFTKMRRLKLLQIKRANLVGSYSLLPKELIWLCWSGCPLKSLPSDFHLNDLVILDMQESNVRKLWKGTKILNKLKILNLSYSMYLTKTPNFRGLSSLERLVLTECQSLVEVHQSIGNLKSLVLLNLEVCDSLKTLPESMGNLKSLQTLNVTKCIQLEKLPESLGDIESLTELFTKGTAIKQLPPSARYLKKLTKLSFGGYNYSPDLPSKSWFSRFSSWLSPQSCSSSIDVLPASFNSFSSLKELNLSYSGLSEATSAIDLGSLCFLENLNLSGHEFFNLPSSISRLSKLQFLTVERCSNLLSISELPSSVLFLSINDCTSIERVSAPLQPERLPLLDVKGCRNLIEIQGIECAGNNWSILNLNDCNNLSENYKMSFIQGLCKGKHYDICLAGGEIPEWFSHRGDGSSLSFRLPSVSVADGNKLQALLLWVVSASSSNEATDQETSFLQFDMCVATFKNKSNGIELFETMAAVTFDRNSTKHSWIQRISLIGSEELLQGVEELELNVKISFYDVPRCWVEKCGVHLIMEKSYDLNLFFFGIWHLGLINDQLHKFAKSISMRTTELYISLFIMAAVLASDRDE</sequence>
<organism evidence="5 6">
    <name type="scientific">Populus euphratica</name>
    <name type="common">Euphrates poplar</name>
    <dbReference type="NCBI Taxonomy" id="75702"/>
    <lineage>
        <taxon>Eukaryota</taxon>
        <taxon>Viridiplantae</taxon>
        <taxon>Streptophyta</taxon>
        <taxon>Embryophyta</taxon>
        <taxon>Tracheophyta</taxon>
        <taxon>Spermatophyta</taxon>
        <taxon>Magnoliopsida</taxon>
        <taxon>eudicotyledons</taxon>
        <taxon>Gunneridae</taxon>
        <taxon>Pentapetalae</taxon>
        <taxon>rosids</taxon>
        <taxon>fabids</taxon>
        <taxon>Malpighiales</taxon>
        <taxon>Salicaceae</taxon>
        <taxon>Saliceae</taxon>
        <taxon>Populus</taxon>
    </lineage>
</organism>
<dbReference type="InterPro" id="IPR011713">
    <property type="entry name" value="Leu-rich_rpt_3"/>
</dbReference>
<dbReference type="GO" id="GO:0043531">
    <property type="term" value="F:ADP binding"/>
    <property type="evidence" value="ECO:0007669"/>
    <property type="project" value="InterPro"/>
</dbReference>
<dbReference type="RefSeq" id="XP_011015315.1">
    <property type="nucleotide sequence ID" value="XM_011017013.1"/>
</dbReference>
<evidence type="ECO:0000256" key="3">
    <source>
        <dbReference type="ARBA" id="ARBA00023027"/>
    </source>
</evidence>
<dbReference type="InterPro" id="IPR000157">
    <property type="entry name" value="TIR_dom"/>
</dbReference>
<keyword evidence="5" id="KW-1185">Reference proteome</keyword>
<dbReference type="SUPFAM" id="SSF52200">
    <property type="entry name" value="Toll/Interleukin receptor TIR domain"/>
    <property type="match status" value="1"/>
</dbReference>
<dbReference type="Pfam" id="PF07725">
    <property type="entry name" value="LRR_3"/>
    <property type="match status" value="1"/>
</dbReference>
<dbReference type="Gene3D" id="3.40.50.300">
    <property type="entry name" value="P-loop containing nucleotide triphosphate hydrolases"/>
    <property type="match status" value="1"/>
</dbReference>
<dbReference type="Pfam" id="PF23282">
    <property type="entry name" value="WHD_ROQ1"/>
    <property type="match status" value="1"/>
</dbReference>
<gene>
    <name evidence="6" type="primary">LOC105118953</name>
</gene>
<accession>A0AAJ6TQT8</accession>
<name>A0AAJ6TQT8_POPEU</name>
<dbReference type="Pfam" id="PF01582">
    <property type="entry name" value="TIR"/>
    <property type="match status" value="1"/>
</dbReference>
<dbReference type="FunFam" id="3.40.50.10140:FF:000007">
    <property type="entry name" value="Disease resistance protein (TIR-NBS-LRR class)"/>
    <property type="match status" value="1"/>
</dbReference>
<dbReference type="KEGG" id="peu:105118953"/>
<dbReference type="SUPFAM" id="SSF52058">
    <property type="entry name" value="L domain-like"/>
    <property type="match status" value="1"/>
</dbReference>
<keyword evidence="3" id="KW-0520">NAD</keyword>
<dbReference type="InterPro" id="IPR044974">
    <property type="entry name" value="Disease_R_plants"/>
</dbReference>
<dbReference type="Proteomes" id="UP000694918">
    <property type="component" value="Unplaced"/>
</dbReference>
<dbReference type="InterPro" id="IPR058192">
    <property type="entry name" value="WHD_ROQ1-like"/>
</dbReference>
<dbReference type="Gene3D" id="3.80.10.10">
    <property type="entry name" value="Ribonuclease Inhibitor"/>
    <property type="match status" value="2"/>
</dbReference>
<dbReference type="SUPFAM" id="SSF52540">
    <property type="entry name" value="P-loop containing nucleoside triphosphate hydrolases"/>
    <property type="match status" value="1"/>
</dbReference>
<evidence type="ECO:0000256" key="1">
    <source>
        <dbReference type="ARBA" id="ARBA00022614"/>
    </source>
</evidence>
<dbReference type="PANTHER" id="PTHR11017">
    <property type="entry name" value="LEUCINE-RICH REPEAT-CONTAINING PROTEIN"/>
    <property type="match status" value="1"/>
</dbReference>
<evidence type="ECO:0000313" key="6">
    <source>
        <dbReference type="RefSeq" id="XP_011015315.1"/>
    </source>
</evidence>
<protein>
    <submittedName>
        <fullName evidence="6">TMV resistance protein N-like</fullName>
    </submittedName>
</protein>
<dbReference type="GeneID" id="105118953"/>
<dbReference type="PROSITE" id="PS50104">
    <property type="entry name" value="TIR"/>
    <property type="match status" value="1"/>
</dbReference>
<dbReference type="PANTHER" id="PTHR11017:SF570">
    <property type="entry name" value="DISEASE RESISTANCE PROTEIN (TIR-NBS CLASS)-RELATED"/>
    <property type="match status" value="1"/>
</dbReference>
<dbReference type="InterPro" id="IPR042197">
    <property type="entry name" value="Apaf_helical"/>
</dbReference>
<dbReference type="InterPro" id="IPR035897">
    <property type="entry name" value="Toll_tir_struct_dom_sf"/>
</dbReference>
<dbReference type="AlphaFoldDB" id="A0AAJ6TQT8"/>
<dbReference type="PRINTS" id="PR00364">
    <property type="entry name" value="DISEASERSIST"/>
</dbReference>
<proteinExistence type="predicted"/>
<evidence type="ECO:0000259" key="4">
    <source>
        <dbReference type="PROSITE" id="PS50104"/>
    </source>
</evidence>
<evidence type="ECO:0000256" key="2">
    <source>
        <dbReference type="ARBA" id="ARBA00022737"/>
    </source>
</evidence>
<evidence type="ECO:0000313" key="5">
    <source>
        <dbReference type="Proteomes" id="UP000694918"/>
    </source>
</evidence>